<dbReference type="PATRIC" id="fig|1003200.3.peg.1492"/>
<dbReference type="AlphaFoldDB" id="F7SXX3"/>
<organism evidence="1 2">
    <name type="scientific">Achromobacter insuavis AXX-A</name>
    <dbReference type="NCBI Taxonomy" id="1003200"/>
    <lineage>
        <taxon>Bacteria</taxon>
        <taxon>Pseudomonadati</taxon>
        <taxon>Pseudomonadota</taxon>
        <taxon>Betaproteobacteria</taxon>
        <taxon>Burkholderiales</taxon>
        <taxon>Alcaligenaceae</taxon>
        <taxon>Achromobacter</taxon>
    </lineage>
</organism>
<evidence type="ECO:0000313" key="2">
    <source>
        <dbReference type="Proteomes" id="UP000004853"/>
    </source>
</evidence>
<evidence type="ECO:0000313" key="1">
    <source>
        <dbReference type="EMBL" id="EGP47143.1"/>
    </source>
</evidence>
<comment type="caution">
    <text evidence="1">The sequence shown here is derived from an EMBL/GenBank/DDBJ whole genome shotgun (WGS) entry which is preliminary data.</text>
</comment>
<protein>
    <submittedName>
        <fullName evidence="1">Uncharacterized protein</fullName>
    </submittedName>
</protein>
<dbReference type="Proteomes" id="UP000004853">
    <property type="component" value="Unassembled WGS sequence"/>
</dbReference>
<sequence length="61" mass="6753">MLEGHVLRGLPAPCFIKIADSAYACNDTVAELSFEHAGTFQVTVEAWPYLNKEFTVENPPL</sequence>
<gene>
    <name evidence="1" type="ORF">AXXA_07605</name>
</gene>
<proteinExistence type="predicted"/>
<dbReference type="HOGENOM" id="CLU_2911802_0_0_4"/>
<reference evidence="1 2" key="1">
    <citation type="submission" date="2011-06" db="EMBL/GenBank/DDBJ databases">
        <authorList>
            <person name="Bador J."/>
            <person name="Amoureux L."/>
            <person name="Neuwirth C."/>
        </authorList>
    </citation>
    <scope>NUCLEOTIDE SEQUENCE [LARGE SCALE GENOMIC DNA]</scope>
    <source>
        <strain evidence="1 2">AXX-A</strain>
    </source>
</reference>
<name>F7SXX3_9BURK</name>
<dbReference type="EMBL" id="AFRQ01000032">
    <property type="protein sequence ID" value="EGP47143.1"/>
    <property type="molecule type" value="Genomic_DNA"/>
</dbReference>
<accession>F7SXX3</accession>